<dbReference type="EMBL" id="LGRX02031935">
    <property type="protein sequence ID" value="KAK3244371.1"/>
    <property type="molecule type" value="Genomic_DNA"/>
</dbReference>
<dbReference type="Proteomes" id="UP001190700">
    <property type="component" value="Unassembled WGS sequence"/>
</dbReference>
<evidence type="ECO:0000313" key="2">
    <source>
        <dbReference type="EMBL" id="KAK3244371.1"/>
    </source>
</evidence>
<accession>A0AAE0EXG8</accession>
<proteinExistence type="predicted"/>
<evidence type="ECO:0000256" key="1">
    <source>
        <dbReference type="SAM" id="SignalP"/>
    </source>
</evidence>
<feature type="chain" id="PRO_5042142781" evidence="1">
    <location>
        <begin position="20"/>
        <end position="143"/>
    </location>
</feature>
<evidence type="ECO:0000313" key="3">
    <source>
        <dbReference type="Proteomes" id="UP001190700"/>
    </source>
</evidence>
<sequence length="143" mass="15546">MLQLLLAYALIWQPPAVHSEPSWCGDLFQTQICSAAPEQASSNRTKGVGLVQIGSFLLAYGGRQTAKFSDTADVSLFDFTTKAWNTSSVTGISSLFSDTFARAAQGGSCEFALQLTALAQAVQWAKFCCRYAIWQASDMWNAE</sequence>
<dbReference type="AlphaFoldDB" id="A0AAE0EXG8"/>
<protein>
    <submittedName>
        <fullName evidence="2">Uncharacterized protein</fullName>
    </submittedName>
</protein>
<name>A0AAE0EXG8_9CHLO</name>
<comment type="caution">
    <text evidence="2">The sequence shown here is derived from an EMBL/GenBank/DDBJ whole genome shotgun (WGS) entry which is preliminary data.</text>
</comment>
<keyword evidence="1" id="KW-0732">Signal</keyword>
<keyword evidence="3" id="KW-1185">Reference proteome</keyword>
<gene>
    <name evidence="2" type="ORF">CYMTET_46012</name>
</gene>
<reference evidence="2 3" key="1">
    <citation type="journal article" date="2015" name="Genome Biol. Evol.">
        <title>Comparative Genomics of a Bacterivorous Green Alga Reveals Evolutionary Causalities and Consequences of Phago-Mixotrophic Mode of Nutrition.</title>
        <authorList>
            <person name="Burns J.A."/>
            <person name="Paasch A."/>
            <person name="Narechania A."/>
            <person name="Kim E."/>
        </authorList>
    </citation>
    <scope>NUCLEOTIDE SEQUENCE [LARGE SCALE GENOMIC DNA]</scope>
    <source>
        <strain evidence="2 3">PLY_AMNH</strain>
    </source>
</reference>
<organism evidence="2 3">
    <name type="scientific">Cymbomonas tetramitiformis</name>
    <dbReference type="NCBI Taxonomy" id="36881"/>
    <lineage>
        <taxon>Eukaryota</taxon>
        <taxon>Viridiplantae</taxon>
        <taxon>Chlorophyta</taxon>
        <taxon>Pyramimonadophyceae</taxon>
        <taxon>Pyramimonadales</taxon>
        <taxon>Pyramimonadaceae</taxon>
        <taxon>Cymbomonas</taxon>
    </lineage>
</organism>
<feature type="signal peptide" evidence="1">
    <location>
        <begin position="1"/>
        <end position="19"/>
    </location>
</feature>